<name>A0A837IWK7_9LACO</name>
<evidence type="ECO:0000313" key="1">
    <source>
        <dbReference type="EMBL" id="KLA47491.1"/>
    </source>
</evidence>
<protein>
    <submittedName>
        <fullName evidence="1">Uncharacterized protein</fullName>
    </submittedName>
</protein>
<sequence length="48" mass="6117">MNQCKRISNYFDNFFMKMKMIYLLFEIWEIRGNILLSFKYKYAIFEFK</sequence>
<reference evidence="1 2" key="1">
    <citation type="journal article" date="2015" name="BMC Microbiol.">
        <title>Lactobacillus ruminis strains cluster according to their mammalian gut source.</title>
        <authorList>
            <person name="O' Donnell M.M."/>
            <person name="Harris H.M."/>
            <person name="Lynch D.B."/>
            <person name="Ross R.P."/>
            <person name="O'Toole P.W."/>
        </authorList>
    </citation>
    <scope>NUCLEOTIDE SEQUENCE [LARGE SCALE GENOMIC DNA]</scope>
    <source>
        <strain evidence="1 2">ATCC 27780</strain>
    </source>
</reference>
<dbReference type="EMBL" id="JHAJ01000003">
    <property type="protein sequence ID" value="KLA47491.1"/>
    <property type="molecule type" value="Genomic_DNA"/>
</dbReference>
<evidence type="ECO:0000313" key="2">
    <source>
        <dbReference type="Proteomes" id="UP000035618"/>
    </source>
</evidence>
<proteinExistence type="predicted"/>
<dbReference type="AlphaFoldDB" id="A0A837IWK7"/>
<organism evidence="1 2">
    <name type="scientific">Ligilactobacillus ruminis</name>
    <dbReference type="NCBI Taxonomy" id="1623"/>
    <lineage>
        <taxon>Bacteria</taxon>
        <taxon>Bacillati</taxon>
        <taxon>Bacillota</taxon>
        <taxon>Bacilli</taxon>
        <taxon>Lactobacillales</taxon>
        <taxon>Lactobacillaceae</taxon>
        <taxon>Ligilactobacillus</taxon>
    </lineage>
</organism>
<comment type="caution">
    <text evidence="1">The sequence shown here is derived from an EMBL/GenBank/DDBJ whole genome shotgun (WGS) entry which is preliminary data.</text>
</comment>
<accession>A0A837IWK7</accession>
<dbReference type="Proteomes" id="UP000035618">
    <property type="component" value="Unassembled WGS sequence"/>
</dbReference>
<gene>
    <name evidence="1" type="ORF">LRB_1368</name>
</gene>